<dbReference type="PANTHER" id="PTHR36081:SF1">
    <property type="entry name" value="CELL WALL INTEGRITY_STRESS RESPONSE COMPONENT"/>
    <property type="match status" value="1"/>
</dbReference>
<keyword evidence="2" id="KW-1185">Reference proteome</keyword>
<dbReference type="EMBL" id="JABFUD020000004">
    <property type="protein sequence ID" value="KAI5080548.1"/>
    <property type="molecule type" value="Genomic_DNA"/>
</dbReference>
<dbReference type="AlphaFoldDB" id="A0A9D4V6I1"/>
<organism evidence="1 2">
    <name type="scientific">Adiantum capillus-veneris</name>
    <name type="common">Maidenhair fern</name>
    <dbReference type="NCBI Taxonomy" id="13818"/>
    <lineage>
        <taxon>Eukaryota</taxon>
        <taxon>Viridiplantae</taxon>
        <taxon>Streptophyta</taxon>
        <taxon>Embryophyta</taxon>
        <taxon>Tracheophyta</taxon>
        <taxon>Polypodiopsida</taxon>
        <taxon>Polypodiidae</taxon>
        <taxon>Polypodiales</taxon>
        <taxon>Pteridineae</taxon>
        <taxon>Pteridaceae</taxon>
        <taxon>Vittarioideae</taxon>
        <taxon>Adiantum</taxon>
    </lineage>
</organism>
<comment type="caution">
    <text evidence="1">The sequence shown here is derived from an EMBL/GenBank/DDBJ whole genome shotgun (WGS) entry which is preliminary data.</text>
</comment>
<reference evidence="1" key="1">
    <citation type="submission" date="2021-01" db="EMBL/GenBank/DDBJ databases">
        <title>Adiantum capillus-veneris genome.</title>
        <authorList>
            <person name="Fang Y."/>
            <person name="Liao Q."/>
        </authorList>
    </citation>
    <scope>NUCLEOTIDE SEQUENCE</scope>
    <source>
        <strain evidence="1">H3</strain>
        <tissue evidence="1">Leaf</tissue>
    </source>
</reference>
<dbReference type="Proteomes" id="UP000886520">
    <property type="component" value="Chromosome 4"/>
</dbReference>
<proteinExistence type="predicted"/>
<protein>
    <recommendedName>
        <fullName evidence="3">Universal stress protein</fullName>
    </recommendedName>
</protein>
<sequence length="334" mass="36025">MTAGPEGGHQELHSATTGAAQGANQLLYGRPSPLRRLCGQSTAQDEIWARGSGRHPGARNATEAEELRKVLPNYCTDGQALYVGRVANQQRRMRSGGGGQAAHRGARNAIEAEVRAMELALSRTISLPTQLRLGLSLTLHHRPVISCLSHTINFSLSSRRRVPLTTHITGNWSKSCAPPVFLVSKATGNSAIDSSVSTGDLTGLYKKVLLPIIDRNPYLSEATRQAAATTTALAKKYGAEITVVVIDENTKESIDDHDLRIKNIRWHLAQGGFEEFGLLESLGEGKLPAAIIGEIADDLSLDLVVLSMESIHSKHIDGNLLPEFVPCPIMLLPL</sequence>
<evidence type="ECO:0008006" key="3">
    <source>
        <dbReference type="Google" id="ProtNLM"/>
    </source>
</evidence>
<gene>
    <name evidence="1" type="ORF">GOP47_0003731</name>
</gene>
<name>A0A9D4V6I1_ADICA</name>
<evidence type="ECO:0000313" key="1">
    <source>
        <dbReference type="EMBL" id="KAI5080548.1"/>
    </source>
</evidence>
<dbReference type="PANTHER" id="PTHR36081">
    <property type="entry name" value="CELL WALL INTEGRITY/STRESS RESPONSE COMPONENT"/>
    <property type="match status" value="1"/>
</dbReference>
<accession>A0A9D4V6I1</accession>
<dbReference type="OrthoDB" id="539659at2759"/>
<evidence type="ECO:0000313" key="2">
    <source>
        <dbReference type="Proteomes" id="UP000886520"/>
    </source>
</evidence>